<feature type="region of interest" description="Disordered" evidence="1">
    <location>
        <begin position="156"/>
        <end position="178"/>
    </location>
</feature>
<feature type="transmembrane region" description="Helical" evidence="2">
    <location>
        <begin position="21"/>
        <end position="40"/>
    </location>
</feature>
<gene>
    <name evidence="4" type="ORF">WCD58_06305</name>
</gene>
<sequence>MSEQTTDDPVTAAAGPATFRPVPLVALVAVGFVVIGISPIAFQGGAWFLLFLLPLAPAWWLLRTRTIVDGTSLRVLSAFGSRRVTWDELATLRVAERGWVRAVEADDQEVALVGVRPRDLGRVARASEGRIDMPTPEEVAEAREHQRELEATRMRIARLRERQESEQESTSEEGDDRA</sequence>
<evidence type="ECO:0000259" key="3">
    <source>
        <dbReference type="Pfam" id="PF10756"/>
    </source>
</evidence>
<evidence type="ECO:0000256" key="2">
    <source>
        <dbReference type="SAM" id="Phobius"/>
    </source>
</evidence>
<evidence type="ECO:0000313" key="5">
    <source>
        <dbReference type="Proteomes" id="UP001369736"/>
    </source>
</evidence>
<proteinExistence type="predicted"/>
<dbReference type="Proteomes" id="UP001369736">
    <property type="component" value="Unassembled WGS sequence"/>
</dbReference>
<feature type="domain" description="Low molecular weight protein antigen 6 PH" evidence="3">
    <location>
        <begin position="63"/>
        <end position="128"/>
    </location>
</feature>
<keyword evidence="5" id="KW-1185">Reference proteome</keyword>
<comment type="caution">
    <text evidence="4">The sequence shown here is derived from an EMBL/GenBank/DDBJ whole genome shotgun (WGS) entry which is preliminary data.</text>
</comment>
<dbReference type="Pfam" id="PF10756">
    <property type="entry name" value="bPH_6"/>
    <property type="match status" value="1"/>
</dbReference>
<keyword evidence="2" id="KW-0812">Transmembrane</keyword>
<protein>
    <submittedName>
        <fullName evidence="4">PH domain-containing protein</fullName>
    </submittedName>
</protein>
<feature type="transmembrane region" description="Helical" evidence="2">
    <location>
        <begin position="46"/>
        <end position="62"/>
    </location>
</feature>
<organism evidence="4 5">
    <name type="scientific">Actinomycetospora flava</name>
    <dbReference type="NCBI Taxonomy" id="3129232"/>
    <lineage>
        <taxon>Bacteria</taxon>
        <taxon>Bacillati</taxon>
        <taxon>Actinomycetota</taxon>
        <taxon>Actinomycetes</taxon>
        <taxon>Pseudonocardiales</taxon>
        <taxon>Pseudonocardiaceae</taxon>
        <taxon>Actinomycetospora</taxon>
    </lineage>
</organism>
<accession>A0ABU8M173</accession>
<name>A0ABU8M173_9PSEU</name>
<reference evidence="4 5" key="1">
    <citation type="submission" date="2024-03" db="EMBL/GenBank/DDBJ databases">
        <title>Actinomycetospora sp. OC33-EN07, a novel actinomycete isolated from wild orchid (Aerides multiflora).</title>
        <authorList>
            <person name="Suriyachadkun C."/>
        </authorList>
    </citation>
    <scope>NUCLEOTIDE SEQUENCE [LARGE SCALE GENOMIC DNA]</scope>
    <source>
        <strain evidence="4 5">OC33-EN07</strain>
    </source>
</reference>
<evidence type="ECO:0000313" key="4">
    <source>
        <dbReference type="EMBL" id="MEJ2860757.1"/>
    </source>
</evidence>
<dbReference type="InterPro" id="IPR019692">
    <property type="entry name" value="CFP-6_PH"/>
</dbReference>
<keyword evidence="2" id="KW-1133">Transmembrane helix</keyword>
<feature type="compositionally biased region" description="Acidic residues" evidence="1">
    <location>
        <begin position="166"/>
        <end position="178"/>
    </location>
</feature>
<dbReference type="EMBL" id="JBBEGM010000001">
    <property type="protein sequence ID" value="MEJ2860757.1"/>
    <property type="molecule type" value="Genomic_DNA"/>
</dbReference>
<dbReference type="RefSeq" id="WP_337700609.1">
    <property type="nucleotide sequence ID" value="NZ_JBBEGM010000001.1"/>
</dbReference>
<evidence type="ECO:0000256" key="1">
    <source>
        <dbReference type="SAM" id="MobiDB-lite"/>
    </source>
</evidence>
<feature type="compositionally biased region" description="Basic and acidic residues" evidence="1">
    <location>
        <begin position="156"/>
        <end position="165"/>
    </location>
</feature>
<keyword evidence="2" id="KW-0472">Membrane</keyword>